<feature type="region of interest" description="Disordered" evidence="1">
    <location>
        <begin position="95"/>
        <end position="114"/>
    </location>
</feature>
<dbReference type="AlphaFoldDB" id="A0A4U0UPG3"/>
<gene>
    <name evidence="2" type="ORF">B0A54_09813</name>
</gene>
<proteinExistence type="predicted"/>
<organism evidence="2 3">
    <name type="scientific">Friedmanniomyces endolithicus</name>
    <dbReference type="NCBI Taxonomy" id="329885"/>
    <lineage>
        <taxon>Eukaryota</taxon>
        <taxon>Fungi</taxon>
        <taxon>Dikarya</taxon>
        <taxon>Ascomycota</taxon>
        <taxon>Pezizomycotina</taxon>
        <taxon>Dothideomycetes</taxon>
        <taxon>Dothideomycetidae</taxon>
        <taxon>Mycosphaerellales</taxon>
        <taxon>Teratosphaeriaceae</taxon>
        <taxon>Friedmanniomyces</taxon>
    </lineage>
</organism>
<dbReference type="EMBL" id="NAJP01000049">
    <property type="protein sequence ID" value="TKA37811.1"/>
    <property type="molecule type" value="Genomic_DNA"/>
</dbReference>
<reference evidence="2 3" key="1">
    <citation type="submission" date="2017-03" db="EMBL/GenBank/DDBJ databases">
        <title>Genomes of endolithic fungi from Antarctica.</title>
        <authorList>
            <person name="Coleine C."/>
            <person name="Masonjones S."/>
            <person name="Stajich J.E."/>
        </authorList>
    </citation>
    <scope>NUCLEOTIDE SEQUENCE [LARGE SCALE GENOMIC DNA]</scope>
    <source>
        <strain evidence="2 3">CCFEE 5311</strain>
    </source>
</reference>
<sequence>MADHCAAYVTFAPELQKQQLERQGIFQDEHTHEQQQKQEHVISDAILSDIREAEKKITGPSKKGAFWGLREAIWGGAKQQTTIAAVAAAPVPATAQEKPVGQERGDITSSTSRPVTGDLVELVAKDYVERKGLESSESTGLQTTRGPGCV</sequence>
<protein>
    <submittedName>
        <fullName evidence="2">Uncharacterized protein</fullName>
    </submittedName>
</protein>
<name>A0A4U0UPG3_9PEZI</name>
<accession>A0A4U0UPG3</accession>
<evidence type="ECO:0000313" key="3">
    <source>
        <dbReference type="Proteomes" id="UP000310066"/>
    </source>
</evidence>
<evidence type="ECO:0000313" key="2">
    <source>
        <dbReference type="EMBL" id="TKA37811.1"/>
    </source>
</evidence>
<dbReference type="Proteomes" id="UP000310066">
    <property type="component" value="Unassembled WGS sequence"/>
</dbReference>
<comment type="caution">
    <text evidence="2">The sequence shown here is derived from an EMBL/GenBank/DDBJ whole genome shotgun (WGS) entry which is preliminary data.</text>
</comment>
<evidence type="ECO:0000256" key="1">
    <source>
        <dbReference type="SAM" id="MobiDB-lite"/>
    </source>
</evidence>